<evidence type="ECO:0000256" key="1">
    <source>
        <dbReference type="SAM" id="Phobius"/>
    </source>
</evidence>
<feature type="transmembrane region" description="Helical" evidence="1">
    <location>
        <begin position="392"/>
        <end position="413"/>
    </location>
</feature>
<evidence type="ECO:0000259" key="2">
    <source>
        <dbReference type="PROSITE" id="PS50125"/>
    </source>
</evidence>
<dbReference type="PANTHER" id="PTHR43081">
    <property type="entry name" value="ADENYLATE CYCLASE, TERMINAL-DIFFERENTIATION SPECIFIC-RELATED"/>
    <property type="match status" value="1"/>
</dbReference>
<dbReference type="PANTHER" id="PTHR43081:SF1">
    <property type="entry name" value="ADENYLATE CYCLASE, TERMINAL-DIFFERENTIATION SPECIFIC"/>
    <property type="match status" value="1"/>
</dbReference>
<dbReference type="InterPro" id="IPR050697">
    <property type="entry name" value="Adenylyl/Guanylyl_Cyclase_3/4"/>
</dbReference>
<keyword evidence="1" id="KW-0812">Transmembrane</keyword>
<dbReference type="InterPro" id="IPR001054">
    <property type="entry name" value="A/G_cyclase"/>
</dbReference>
<dbReference type="RefSeq" id="WP_207142342.1">
    <property type="nucleotide sequence ID" value="NZ_JAEKJZ010000004.1"/>
</dbReference>
<feature type="domain" description="Guanylate cyclase" evidence="2">
    <location>
        <begin position="483"/>
        <end position="621"/>
    </location>
</feature>
<name>A0A939EFY8_9HYPH</name>
<evidence type="ECO:0000313" key="3">
    <source>
        <dbReference type="EMBL" id="MBN9672512.1"/>
    </source>
</evidence>
<dbReference type="Proteomes" id="UP000664096">
    <property type="component" value="Unassembled WGS sequence"/>
</dbReference>
<organism evidence="3 4">
    <name type="scientific">Roseibium aggregatum</name>
    <dbReference type="NCBI Taxonomy" id="187304"/>
    <lineage>
        <taxon>Bacteria</taxon>
        <taxon>Pseudomonadati</taxon>
        <taxon>Pseudomonadota</taxon>
        <taxon>Alphaproteobacteria</taxon>
        <taxon>Hyphomicrobiales</taxon>
        <taxon>Stappiaceae</taxon>
        <taxon>Roseibium</taxon>
    </lineage>
</organism>
<gene>
    <name evidence="3" type="ORF">JF539_19315</name>
</gene>
<dbReference type="SMART" id="SM01080">
    <property type="entry name" value="CHASE2"/>
    <property type="match status" value="1"/>
</dbReference>
<evidence type="ECO:0000313" key="4">
    <source>
        <dbReference type="Proteomes" id="UP000664096"/>
    </source>
</evidence>
<accession>A0A939EFY8</accession>
<sequence length="745" mass="80386">MRQLFKTLLSKRGLVAIVACFVLTFSTGLRYVDPGFLTALRELTFDYYQRMKPRAHEPAPVRIVDIDETSIAEIGQWPWPRTKLAEMVRRLTDLGAAAIVFDVVFSEPDRTSPAQLGDLLAGTVPHDILKSFQGLPDHDTAFSAAIAEGPVVLGFAITDKPSQRAPLKKAGIAFAGENPTGFLTPFPGAVPNLNIFQEAASGIGSISVSRDDLEGSVRRVPLLESDGSGLFPSLSSEALRVAQGASNLIVRATGASGEASGGTSAVTAVKIGAFEVPTTASGELWVYYNEDTPARYVPARDLFEPDNSRDLAAVLEGHIVLVGASAAGLRDIRATSLGELVPGVSIHAQALEQIIHGQFLSRPDWADGLEIIATFAVGAFVILALPATGGIVTAILGAMIAAGLVGGSIYLFWTEGLLVDPIYPSVASFCVFAATTALLYVLTEREKHFVRQAFSQYLSPDLVTRLEDAPEQLSLGGEIRDMTILFMDVRDFTPISEELEPEDLVRFLNTLLSPLSDAIQAEGGTIDKYIGDSIMAFWNAPLTTPDHAKKACRAGLTMLKVMDGLNDRDAFGFKARGLKTQFVRIGIGLNSGEACVGNMGSARRFNYSVIGDAVNTASRIESSCKPVGVELLVSEDTRDKVPEFAFLEAGEIPLKGKSEPAKLFALIGDEAVKSSREFKELDIVHGRMLRALKGGHIRQSRENLEKARTIAPSLMDFYGRFEDMLDDMQTEEDVRSAAQDTTLHF</sequence>
<dbReference type="AlphaFoldDB" id="A0A939EFY8"/>
<dbReference type="InterPro" id="IPR029787">
    <property type="entry name" value="Nucleotide_cyclase"/>
</dbReference>
<dbReference type="InterPro" id="IPR007890">
    <property type="entry name" value="CHASE2"/>
</dbReference>
<feature type="transmembrane region" description="Helical" evidence="1">
    <location>
        <begin position="425"/>
        <end position="442"/>
    </location>
</feature>
<reference evidence="3" key="1">
    <citation type="submission" date="2020-12" db="EMBL/GenBank/DDBJ databases">
        <title>Oil enriched cultivation method for isolating marine PHA-producing bacteria.</title>
        <authorList>
            <person name="Zheng W."/>
            <person name="Yu S."/>
            <person name="Huang Y."/>
        </authorList>
    </citation>
    <scope>NUCLEOTIDE SEQUENCE</scope>
    <source>
        <strain evidence="3">SY-2-12</strain>
    </source>
</reference>
<dbReference type="SUPFAM" id="SSF55073">
    <property type="entry name" value="Nucleotide cyclase"/>
    <property type="match status" value="1"/>
</dbReference>
<keyword evidence="1" id="KW-0472">Membrane</keyword>
<protein>
    <submittedName>
        <fullName evidence="3">Adenylate/guanylate cyclase domain-containing protein</fullName>
    </submittedName>
</protein>
<dbReference type="GO" id="GO:0035556">
    <property type="term" value="P:intracellular signal transduction"/>
    <property type="evidence" value="ECO:0007669"/>
    <property type="project" value="InterPro"/>
</dbReference>
<dbReference type="PROSITE" id="PS50125">
    <property type="entry name" value="GUANYLATE_CYCLASE_2"/>
    <property type="match status" value="1"/>
</dbReference>
<keyword evidence="1" id="KW-1133">Transmembrane helix</keyword>
<comment type="caution">
    <text evidence="3">The sequence shown here is derived from an EMBL/GenBank/DDBJ whole genome shotgun (WGS) entry which is preliminary data.</text>
</comment>
<proteinExistence type="predicted"/>
<feature type="transmembrane region" description="Helical" evidence="1">
    <location>
        <begin position="365"/>
        <end position="385"/>
    </location>
</feature>
<dbReference type="Pfam" id="PF05226">
    <property type="entry name" value="CHASE2"/>
    <property type="match status" value="1"/>
</dbReference>
<dbReference type="GO" id="GO:0004016">
    <property type="term" value="F:adenylate cyclase activity"/>
    <property type="evidence" value="ECO:0007669"/>
    <property type="project" value="UniProtKB-ARBA"/>
</dbReference>
<dbReference type="Pfam" id="PF00211">
    <property type="entry name" value="Guanylate_cyc"/>
    <property type="match status" value="1"/>
</dbReference>
<dbReference type="GO" id="GO:0006171">
    <property type="term" value="P:cAMP biosynthetic process"/>
    <property type="evidence" value="ECO:0007669"/>
    <property type="project" value="TreeGrafter"/>
</dbReference>
<dbReference type="SMART" id="SM00044">
    <property type="entry name" value="CYCc"/>
    <property type="match status" value="1"/>
</dbReference>
<dbReference type="EMBL" id="JAEKJZ010000004">
    <property type="protein sequence ID" value="MBN9672512.1"/>
    <property type="molecule type" value="Genomic_DNA"/>
</dbReference>
<dbReference type="CDD" id="cd07302">
    <property type="entry name" value="CHD"/>
    <property type="match status" value="1"/>
</dbReference>
<dbReference type="Gene3D" id="3.30.70.1230">
    <property type="entry name" value="Nucleotide cyclase"/>
    <property type="match status" value="1"/>
</dbReference>